<name>A0A4Y9IPT2_9BACT</name>
<organism evidence="1 2">
    <name type="scientific">Dysgonomonas mossii</name>
    <dbReference type="NCBI Taxonomy" id="163665"/>
    <lineage>
        <taxon>Bacteria</taxon>
        <taxon>Pseudomonadati</taxon>
        <taxon>Bacteroidota</taxon>
        <taxon>Bacteroidia</taxon>
        <taxon>Bacteroidales</taxon>
        <taxon>Dysgonomonadaceae</taxon>
        <taxon>Dysgonomonas</taxon>
    </lineage>
</organism>
<dbReference type="RefSeq" id="WP_135103571.1">
    <property type="nucleotide sequence ID" value="NZ_JADGKW010000001.1"/>
</dbReference>
<comment type="caution">
    <text evidence="1">The sequence shown here is derived from an EMBL/GenBank/DDBJ whole genome shotgun (WGS) entry which is preliminary data.</text>
</comment>
<dbReference type="EMBL" id="SPPK01000001">
    <property type="protein sequence ID" value="TFU90513.1"/>
    <property type="molecule type" value="Genomic_DNA"/>
</dbReference>
<dbReference type="Proteomes" id="UP000298285">
    <property type="component" value="Unassembled WGS sequence"/>
</dbReference>
<proteinExistence type="predicted"/>
<sequence>MIEVKVIDREAITYLVNGLEDFEKDKAIKDGLKAGGNVIQSGGKRRLRSAMKKPGGVTGNLLRSFHVRPKRFKLGVLVGFRRSNKNMVIGGGNHAHLVDMGTGKRYWKTRGRKYVGVMPANRFWSDTESQDGNQAINEVYSGVERAVDKIKNRR</sequence>
<evidence type="ECO:0008006" key="3">
    <source>
        <dbReference type="Google" id="ProtNLM"/>
    </source>
</evidence>
<reference evidence="1 2" key="1">
    <citation type="submission" date="2019-03" db="EMBL/GenBank/DDBJ databases">
        <title>Diversity of the mouse oral microbiome.</title>
        <authorList>
            <person name="Joseph S."/>
            <person name="Aduse-Opoku J."/>
            <person name="Curtis M."/>
            <person name="Wade W."/>
            <person name="Hashim A."/>
        </authorList>
    </citation>
    <scope>NUCLEOTIDE SEQUENCE [LARGE SCALE GENOMIC DNA]</scope>
    <source>
        <strain evidence="1 2">P11</strain>
    </source>
</reference>
<dbReference type="InterPro" id="IPR010064">
    <property type="entry name" value="HK97-gp10_tail"/>
</dbReference>
<dbReference type="Pfam" id="PF04883">
    <property type="entry name" value="HK97-gp10_like"/>
    <property type="match status" value="1"/>
</dbReference>
<evidence type="ECO:0000313" key="2">
    <source>
        <dbReference type="Proteomes" id="UP000298285"/>
    </source>
</evidence>
<evidence type="ECO:0000313" key="1">
    <source>
        <dbReference type="EMBL" id="TFU90513.1"/>
    </source>
</evidence>
<gene>
    <name evidence="1" type="ORF">E4T88_00625</name>
</gene>
<dbReference type="AlphaFoldDB" id="A0A4Y9IPT2"/>
<accession>A0A4Y9IPT2</accession>
<dbReference type="OrthoDB" id="1049564at2"/>
<protein>
    <recommendedName>
        <fullName evidence="3">HK97 gp10 family phage protein</fullName>
    </recommendedName>
</protein>